<evidence type="ECO:0000313" key="3">
    <source>
        <dbReference type="Proteomes" id="UP000664761"/>
    </source>
</evidence>
<evidence type="ECO:0000313" key="2">
    <source>
        <dbReference type="EMBL" id="MBO0334905.1"/>
    </source>
</evidence>
<accession>A0ABS3F8Q1</accession>
<keyword evidence="3" id="KW-1185">Reference proteome</keyword>
<name>A0ABS3F8Q1_9PROT</name>
<dbReference type="SUPFAM" id="SSF109604">
    <property type="entry name" value="HD-domain/PDEase-like"/>
    <property type="match status" value="1"/>
</dbReference>
<dbReference type="InterPro" id="IPR049202">
    <property type="entry name" value="DUF6817"/>
</dbReference>
<evidence type="ECO:0000259" key="1">
    <source>
        <dbReference type="Pfam" id="PF20680"/>
    </source>
</evidence>
<gene>
    <name evidence="2" type="ORF">J0X12_14865</name>
</gene>
<reference evidence="2 3" key="1">
    <citation type="submission" date="2021-03" db="EMBL/GenBank/DDBJ databases">
        <title>Sneathiella sp. CAU 1612 isolated from Kang Won-do.</title>
        <authorList>
            <person name="Kim W."/>
        </authorList>
    </citation>
    <scope>NUCLEOTIDE SEQUENCE [LARGE SCALE GENOMIC DNA]</scope>
    <source>
        <strain evidence="2 3">CAU 1612</strain>
    </source>
</reference>
<dbReference type="Gene3D" id="1.10.3210.10">
    <property type="entry name" value="Hypothetical protein af1432"/>
    <property type="match status" value="1"/>
</dbReference>
<dbReference type="RefSeq" id="WP_207047222.1">
    <property type="nucleotide sequence ID" value="NZ_JAFLNC010000005.1"/>
</dbReference>
<sequence>MTQLLALDMPRNELEELNKACDLMAELVAGGYRATGRPFYNHLIGVASLTALETRDVKLISAALLHSSYEFGRFRGWLLPPMLNKRRKIVARYVGEETEQIVHSYQMADWRALLDPQKLPALSETERNLILLKLADMLEDFMEERGPIATHKNALWPFIKMDDPAAYIIGISTGIGAEKIASGFREVSTRSPQRIIERNRDRTYFHTPLRSVLPYFIKSTLQRRRT</sequence>
<feature type="domain" description="DUF6817" evidence="1">
    <location>
        <begin position="24"/>
        <end position="109"/>
    </location>
</feature>
<protein>
    <recommendedName>
        <fullName evidence="1">DUF6817 domain-containing protein</fullName>
    </recommendedName>
</protein>
<proteinExistence type="predicted"/>
<dbReference type="EMBL" id="JAFLNC010000005">
    <property type="protein sequence ID" value="MBO0334905.1"/>
    <property type="molecule type" value="Genomic_DNA"/>
</dbReference>
<dbReference type="Proteomes" id="UP000664761">
    <property type="component" value="Unassembled WGS sequence"/>
</dbReference>
<organism evidence="2 3">
    <name type="scientific">Sneathiella sedimenti</name>
    <dbReference type="NCBI Taxonomy" id="2816034"/>
    <lineage>
        <taxon>Bacteria</taxon>
        <taxon>Pseudomonadati</taxon>
        <taxon>Pseudomonadota</taxon>
        <taxon>Alphaproteobacteria</taxon>
        <taxon>Sneathiellales</taxon>
        <taxon>Sneathiellaceae</taxon>
        <taxon>Sneathiella</taxon>
    </lineage>
</organism>
<comment type="caution">
    <text evidence="2">The sequence shown here is derived from an EMBL/GenBank/DDBJ whole genome shotgun (WGS) entry which is preliminary data.</text>
</comment>
<dbReference type="Pfam" id="PF20680">
    <property type="entry name" value="DUF6817"/>
    <property type="match status" value="1"/>
</dbReference>